<evidence type="ECO:0000313" key="2">
    <source>
        <dbReference type="EMBL" id="KAI3425048.1"/>
    </source>
</evidence>
<accession>A0A9D4YT81</accession>
<reference evidence="2" key="2">
    <citation type="submission" date="2020-11" db="EMBL/GenBank/DDBJ databases">
        <authorList>
            <person name="Cecchin M."/>
            <person name="Marcolungo L."/>
            <person name="Rossato M."/>
            <person name="Girolomoni L."/>
            <person name="Cosentino E."/>
            <person name="Cuine S."/>
            <person name="Li-Beisson Y."/>
            <person name="Delledonne M."/>
            <person name="Ballottari M."/>
        </authorList>
    </citation>
    <scope>NUCLEOTIDE SEQUENCE</scope>
    <source>
        <strain evidence="2">211/11P</strain>
        <tissue evidence="2">Whole cell</tissue>
    </source>
</reference>
<reference evidence="2" key="1">
    <citation type="journal article" date="2019" name="Plant J.">
        <title>Chlorella vulgaris genome assembly and annotation reveals the molecular basis for metabolic acclimation to high light conditions.</title>
        <authorList>
            <person name="Cecchin M."/>
            <person name="Marcolungo L."/>
            <person name="Rossato M."/>
            <person name="Girolomoni L."/>
            <person name="Cosentino E."/>
            <person name="Cuine S."/>
            <person name="Li-Beisson Y."/>
            <person name="Delledonne M."/>
            <person name="Ballottari M."/>
        </authorList>
    </citation>
    <scope>NUCLEOTIDE SEQUENCE</scope>
    <source>
        <strain evidence="2">211/11P</strain>
    </source>
</reference>
<keyword evidence="1" id="KW-0732">Signal</keyword>
<protein>
    <submittedName>
        <fullName evidence="2">Uncharacterized protein</fullName>
    </submittedName>
</protein>
<dbReference type="Proteomes" id="UP001055712">
    <property type="component" value="Unassembled WGS sequence"/>
</dbReference>
<dbReference type="OrthoDB" id="513108at2759"/>
<organism evidence="2 3">
    <name type="scientific">Chlorella vulgaris</name>
    <name type="common">Green alga</name>
    <dbReference type="NCBI Taxonomy" id="3077"/>
    <lineage>
        <taxon>Eukaryota</taxon>
        <taxon>Viridiplantae</taxon>
        <taxon>Chlorophyta</taxon>
        <taxon>core chlorophytes</taxon>
        <taxon>Trebouxiophyceae</taxon>
        <taxon>Chlorellales</taxon>
        <taxon>Chlorellaceae</taxon>
        <taxon>Chlorella clade</taxon>
        <taxon>Chlorella</taxon>
    </lineage>
</organism>
<evidence type="ECO:0000313" key="3">
    <source>
        <dbReference type="Proteomes" id="UP001055712"/>
    </source>
</evidence>
<dbReference type="EMBL" id="SIDB01000012">
    <property type="protein sequence ID" value="KAI3425048.1"/>
    <property type="molecule type" value="Genomic_DNA"/>
</dbReference>
<dbReference type="AlphaFoldDB" id="A0A9D4YT81"/>
<gene>
    <name evidence="2" type="ORF">D9Q98_008426</name>
</gene>
<name>A0A9D4YT81_CHLVU</name>
<comment type="caution">
    <text evidence="2">The sequence shown here is derived from an EMBL/GenBank/DDBJ whole genome shotgun (WGS) entry which is preliminary data.</text>
</comment>
<feature type="signal peptide" evidence="1">
    <location>
        <begin position="1"/>
        <end position="25"/>
    </location>
</feature>
<sequence length="181" mass="18757">MRDVTLLQACRLVACLLLLPGSVVANAAENCFQYGSGGWDLIYWGENPRLPPTPDRSIPICGGVGAVVFRWRHPQGVFLIPSAQCPGGFTAPANDTYKEVAAVSSSNEAGFVWIPPSEPASYWLTSPVPGACESGVKVRVDVISPTSSPSSGAAAAAWGQRGQLLMVAAAALASAALVMGD</sequence>
<keyword evidence="3" id="KW-1185">Reference proteome</keyword>
<feature type="chain" id="PRO_5039138763" evidence="1">
    <location>
        <begin position="26"/>
        <end position="181"/>
    </location>
</feature>
<evidence type="ECO:0000256" key="1">
    <source>
        <dbReference type="SAM" id="SignalP"/>
    </source>
</evidence>
<proteinExistence type="predicted"/>